<dbReference type="EMBL" id="KP795584">
    <property type="protein sequence ID" value="AKN38424.1"/>
    <property type="molecule type" value="Genomic_DNA"/>
</dbReference>
<dbReference type="EMBL" id="PIGA01000078">
    <property type="protein sequence ID" value="PTP11436.1"/>
    <property type="molecule type" value="Genomic_DNA"/>
</dbReference>
<name>A0A0H3ZX23_VIBSP</name>
<sequence>MISEAIINAIKALYTELDRLSEIYEELMDTDVRESIHMTLNYYFVWGNELDRLPISYGMFSYEGDKSVANVVNSFLSYVSNNSELSEIPVGKERLVMLQNLKITTPGGYQYDDFIGHSDEPLPSDELPEDLFEEGDYDDEV</sequence>
<organism evidence="2">
    <name type="scientific">Vibrio splendidus</name>
    <dbReference type="NCBI Taxonomy" id="29497"/>
    <lineage>
        <taxon>Bacteria</taxon>
        <taxon>Pseudomonadati</taxon>
        <taxon>Pseudomonadota</taxon>
        <taxon>Gammaproteobacteria</taxon>
        <taxon>Vibrionales</taxon>
        <taxon>Vibrionaceae</taxon>
        <taxon>Vibrio</taxon>
    </lineage>
</organism>
<protein>
    <submittedName>
        <fullName evidence="2">Uncharacterized protein</fullName>
    </submittedName>
</protein>
<reference evidence="2" key="1">
    <citation type="journal article" date="2015" name="MBio">
        <title>Eco-Evolutionary Dynamics of Episomes among Ecologically Cohesive Bacterial Populations.</title>
        <authorList>
            <person name="Xue H."/>
            <person name="Cordero O.X."/>
            <person name="Camas F.M."/>
            <person name="Trimble W."/>
            <person name="Meyer F."/>
            <person name="Guglielmini J."/>
            <person name="Rocha E.P."/>
            <person name="Polz M.F."/>
        </authorList>
    </citation>
    <scope>NUCLEOTIDE SEQUENCE</scope>
    <source>
        <strain evidence="2">FF_308</strain>
    </source>
</reference>
<feature type="compositionally biased region" description="Acidic residues" evidence="1">
    <location>
        <begin position="122"/>
        <end position="141"/>
    </location>
</feature>
<dbReference type="Proteomes" id="UP000244080">
    <property type="component" value="Unassembled WGS sequence"/>
</dbReference>
<proteinExistence type="predicted"/>
<evidence type="ECO:0000313" key="3">
    <source>
        <dbReference type="EMBL" id="PTP11436.1"/>
    </source>
</evidence>
<evidence type="ECO:0000313" key="4">
    <source>
        <dbReference type="Proteomes" id="UP000244080"/>
    </source>
</evidence>
<evidence type="ECO:0000313" key="2">
    <source>
        <dbReference type="EMBL" id="AKN38424.1"/>
    </source>
</evidence>
<dbReference type="RefSeq" id="WP_017085669.1">
    <property type="nucleotide sequence ID" value="NZ_CAWNZY010000093.1"/>
</dbReference>
<feature type="region of interest" description="Disordered" evidence="1">
    <location>
        <begin position="114"/>
        <end position="141"/>
    </location>
</feature>
<reference evidence="3 4" key="2">
    <citation type="submission" date="2017-11" db="EMBL/GenBank/DDBJ databases">
        <title>Population delineation of vibrios coincides with oyster pathogenicity.</title>
        <authorList>
            <person name="Bruto M."/>
            <person name="Labreuche Y."/>
            <person name="James A."/>
            <person name="Piel D."/>
            <person name="Chenivesse S."/>
            <person name="Petton B."/>
            <person name="Polz M.F."/>
            <person name="Le Roux F."/>
        </authorList>
    </citation>
    <scope>NUCLEOTIDE SEQUENCE [LARGE SCALE GENOMIC DNA]</scope>
    <source>
        <strain evidence="3 4">1F_55</strain>
    </source>
</reference>
<gene>
    <name evidence="3" type="ORF">CWO36_24845</name>
</gene>
<dbReference type="AlphaFoldDB" id="A0A0H3ZX23"/>
<evidence type="ECO:0000256" key="1">
    <source>
        <dbReference type="SAM" id="MobiDB-lite"/>
    </source>
</evidence>
<accession>A0A0H3ZX23</accession>